<dbReference type="NCBIfam" id="TIGR04294">
    <property type="entry name" value="pre_pil_HX9DG"/>
    <property type="match status" value="1"/>
</dbReference>
<dbReference type="OrthoDB" id="275178at2"/>
<dbReference type="AlphaFoldDB" id="A0A518AN05"/>
<dbReference type="Pfam" id="PF07963">
    <property type="entry name" value="N_methyl"/>
    <property type="match status" value="1"/>
</dbReference>
<dbReference type="InterPro" id="IPR011453">
    <property type="entry name" value="DUF1559"/>
</dbReference>
<feature type="domain" description="DUF1559" evidence="2">
    <location>
        <begin position="51"/>
        <end position="352"/>
    </location>
</feature>
<dbReference type="NCBIfam" id="TIGR02532">
    <property type="entry name" value="IV_pilin_GFxxxE"/>
    <property type="match status" value="1"/>
</dbReference>
<dbReference type="SUPFAM" id="SSF54523">
    <property type="entry name" value="Pili subunits"/>
    <property type="match status" value="1"/>
</dbReference>
<keyword evidence="1" id="KW-0812">Transmembrane</keyword>
<dbReference type="RefSeq" id="WP_145246862.1">
    <property type="nucleotide sequence ID" value="NZ_CP036278.1"/>
</dbReference>
<evidence type="ECO:0000313" key="3">
    <source>
        <dbReference type="EMBL" id="QDU56104.1"/>
    </source>
</evidence>
<protein>
    <submittedName>
        <fullName evidence="3">Fimbrial protein</fullName>
    </submittedName>
</protein>
<organism evidence="3 4">
    <name type="scientific">Aeoliella mucimassa</name>
    <dbReference type="NCBI Taxonomy" id="2527972"/>
    <lineage>
        <taxon>Bacteria</taxon>
        <taxon>Pseudomonadati</taxon>
        <taxon>Planctomycetota</taxon>
        <taxon>Planctomycetia</taxon>
        <taxon>Pirellulales</taxon>
        <taxon>Lacipirellulaceae</taxon>
        <taxon>Aeoliella</taxon>
    </lineage>
</organism>
<keyword evidence="4" id="KW-1185">Reference proteome</keyword>
<sequence>MQFLLAGSLRKQSEKVQSFSAIRRPAFTLVELLVVIAIIGILVALLLPAVQAARESARRAQCISQQKNLSLAMLNHESTYGSWPSSGWFGSWTGDPDRGSGPDQPGSWIYSILPFVEQEQLHDLGTGLTGAARSQAFITRDSTPLPIMNCPSRRQPRPYPSLLGGSLSGNGQGGVISYDTEQQARSDYAVNVGDVPRSDLDCQAISPRNYTTTPAGWPPRVTSFSGISYCGASVKIRNVTDGMSKTFAIGERYLPESKYETGDWIADDWSMYTGFQDDTARSTFYDGLLPTHQPAPDSTVQDDFKETDAIWNNQKVRVEPWREVFGGPHPGGVVMAMCDGSVDLVEYDIDPQVYRRMGHRSDDGENVVFKRR</sequence>
<evidence type="ECO:0000259" key="2">
    <source>
        <dbReference type="Pfam" id="PF07596"/>
    </source>
</evidence>
<name>A0A518AN05_9BACT</name>
<dbReference type="PANTHER" id="PTHR30093:SF2">
    <property type="entry name" value="TYPE II SECRETION SYSTEM PROTEIN H"/>
    <property type="match status" value="1"/>
</dbReference>
<dbReference type="EMBL" id="CP036278">
    <property type="protein sequence ID" value="QDU56104.1"/>
    <property type="molecule type" value="Genomic_DNA"/>
</dbReference>
<dbReference type="Pfam" id="PF07596">
    <property type="entry name" value="SBP_bac_10"/>
    <property type="match status" value="1"/>
</dbReference>
<gene>
    <name evidence="3" type="primary">pilE_1</name>
    <name evidence="3" type="ORF">Pan181_23080</name>
</gene>
<reference evidence="3 4" key="1">
    <citation type="submission" date="2019-02" db="EMBL/GenBank/DDBJ databases">
        <title>Deep-cultivation of Planctomycetes and their phenomic and genomic characterization uncovers novel biology.</title>
        <authorList>
            <person name="Wiegand S."/>
            <person name="Jogler M."/>
            <person name="Boedeker C."/>
            <person name="Pinto D."/>
            <person name="Vollmers J."/>
            <person name="Rivas-Marin E."/>
            <person name="Kohn T."/>
            <person name="Peeters S.H."/>
            <person name="Heuer A."/>
            <person name="Rast P."/>
            <person name="Oberbeckmann S."/>
            <person name="Bunk B."/>
            <person name="Jeske O."/>
            <person name="Meyerdierks A."/>
            <person name="Storesund J.E."/>
            <person name="Kallscheuer N."/>
            <person name="Luecker S."/>
            <person name="Lage O.M."/>
            <person name="Pohl T."/>
            <person name="Merkel B.J."/>
            <person name="Hornburger P."/>
            <person name="Mueller R.-W."/>
            <person name="Bruemmer F."/>
            <person name="Labrenz M."/>
            <person name="Spormann A.M."/>
            <person name="Op den Camp H."/>
            <person name="Overmann J."/>
            <person name="Amann R."/>
            <person name="Jetten M.S.M."/>
            <person name="Mascher T."/>
            <person name="Medema M.H."/>
            <person name="Devos D.P."/>
            <person name="Kaster A.-K."/>
            <person name="Ovreas L."/>
            <person name="Rohde M."/>
            <person name="Galperin M.Y."/>
            <person name="Jogler C."/>
        </authorList>
    </citation>
    <scope>NUCLEOTIDE SEQUENCE [LARGE SCALE GENOMIC DNA]</scope>
    <source>
        <strain evidence="3 4">Pan181</strain>
    </source>
</reference>
<dbReference type="Gene3D" id="3.30.700.10">
    <property type="entry name" value="Glycoprotein, Type 4 Pilin"/>
    <property type="match status" value="1"/>
</dbReference>
<dbReference type="InterPro" id="IPR027558">
    <property type="entry name" value="Pre_pil_HX9DG_C"/>
</dbReference>
<keyword evidence="1" id="KW-0472">Membrane</keyword>
<accession>A0A518AN05</accession>
<proteinExistence type="predicted"/>
<evidence type="ECO:0000313" key="4">
    <source>
        <dbReference type="Proteomes" id="UP000315750"/>
    </source>
</evidence>
<feature type="transmembrane region" description="Helical" evidence="1">
    <location>
        <begin position="26"/>
        <end position="50"/>
    </location>
</feature>
<keyword evidence="1" id="KW-1133">Transmembrane helix</keyword>
<dbReference type="Proteomes" id="UP000315750">
    <property type="component" value="Chromosome"/>
</dbReference>
<dbReference type="InterPro" id="IPR045584">
    <property type="entry name" value="Pilin-like"/>
</dbReference>
<dbReference type="PANTHER" id="PTHR30093">
    <property type="entry name" value="GENERAL SECRETION PATHWAY PROTEIN G"/>
    <property type="match status" value="1"/>
</dbReference>
<dbReference type="InterPro" id="IPR012902">
    <property type="entry name" value="N_methyl_site"/>
</dbReference>
<dbReference type="KEGG" id="amuc:Pan181_23080"/>
<evidence type="ECO:0000256" key="1">
    <source>
        <dbReference type="SAM" id="Phobius"/>
    </source>
</evidence>